<evidence type="ECO:0000256" key="3">
    <source>
        <dbReference type="ARBA" id="ARBA00023237"/>
    </source>
</evidence>
<evidence type="ECO:0000256" key="1">
    <source>
        <dbReference type="ARBA" id="ARBA00004442"/>
    </source>
</evidence>
<name>A0AAE9ZB44_9PROT</name>
<dbReference type="GO" id="GO:0009279">
    <property type="term" value="C:cell outer membrane"/>
    <property type="evidence" value="ECO:0007669"/>
    <property type="project" value="UniProtKB-SubCell"/>
</dbReference>
<dbReference type="PANTHER" id="PTHR40980:SF5">
    <property type="entry name" value="TONB-DEPENDENT RECEPTOR"/>
    <property type="match status" value="1"/>
</dbReference>
<dbReference type="InterPro" id="IPR036942">
    <property type="entry name" value="Beta-barrel_TonB_sf"/>
</dbReference>
<sequence length="887" mass="97069">MKPSFSFKSVLALSTMLISPTVANAQDEGLSIQPTISDQIIVRGQNIPDPQRATSQVATFLSADDLERTGDDNAAEALKRLSGLSVVSGKFAFVRGLGDRYSSARLNGSVLPSTEPLRRAVPLDLFPSDVLGGATVQKTYSPNYPGEFGGGIIDLQTLRDPGEPFLNVKVGTGLNTVTTGRNGIFVNGGDRDYLGYDDGTRSLSGTALGDIIDSQTRLSDLSTAEIEAAGEGLTNSPLTVIQEGTLGPDFEASINGGGSFDLNQDLTFGVVGTVGFDSGWSREISTRQAIVNSGLQQDFRTRETNYEATVNGLLSFSLEWFGNSVAATGLYIHSTNKQAQIDQGFSAGAPGLTENFVHVESSSFIERELVMGQLAGEHQFTDEFEVNWRGAIAQAKRESPYEQSLTRLLDPVTSLTPGSGFTHADFLGAEVTAQGFSAYRPISFSALDDDTYSGGVDLIYFVPLSGPRELEISIGAEYSENDRIYELAAFQFAGGNSLSPEAQIARPDFLFSPDNIGPAPQFNLVDLGLTGDSSYEADLTTIGAYAQIDAELIPTFRTTVGVRYEDGEQSVTTFDRIGNQSGFDAAIDNNYWLPSATVTWNFTDDMQLRAGYSHTIARPQFRELAPSLFFDPDSDRAYRGNAFLVDSEFRNYDLRYEFYLGRNQFLTLAGFYKTIDNPIEEFITATSADSFETRFINTPKAELLGGEFEYRTRFGIGWNDWTDRRDWLFAVNYTYTKSEIKVDAGDMIVDPVNQATRTEIDATQFGFDGAALQGTPEHIFNAQFGWEGDDDQLTVLVGWVDERILQRGNLTQGVPDIIENPGVQLDLVYRQNVEIANTDFTIGLSARNLLGTQHEEYQLSNATMSGRTEFLTYDRGRSLSASLTAKF</sequence>
<evidence type="ECO:0000313" key="9">
    <source>
        <dbReference type="Proteomes" id="UP001214043"/>
    </source>
</evidence>
<dbReference type="Pfam" id="PF07715">
    <property type="entry name" value="Plug"/>
    <property type="match status" value="1"/>
</dbReference>
<keyword evidence="2 4" id="KW-0472">Membrane</keyword>
<accession>A0AAE9ZB44</accession>
<feature type="domain" description="TonB-dependent receptor plug" evidence="7">
    <location>
        <begin position="51"/>
        <end position="150"/>
    </location>
</feature>
<keyword evidence="8" id="KW-0675">Receptor</keyword>
<dbReference type="RefSeq" id="WP_274493100.1">
    <property type="nucleotide sequence ID" value="NZ_CP118166.1"/>
</dbReference>
<keyword evidence="9" id="KW-1185">Reference proteome</keyword>
<proteinExistence type="inferred from homology"/>
<comment type="similarity">
    <text evidence="4">Belongs to the TonB-dependent receptor family.</text>
</comment>
<keyword evidence="4" id="KW-0798">TonB box</keyword>
<keyword evidence="5" id="KW-0732">Signal</keyword>
<dbReference type="InterPro" id="IPR012910">
    <property type="entry name" value="Plug_dom"/>
</dbReference>
<protein>
    <submittedName>
        <fullName evidence="8">TonB-dependent receptor</fullName>
    </submittedName>
</protein>
<dbReference type="PANTHER" id="PTHR40980">
    <property type="entry name" value="PLUG DOMAIN-CONTAINING PROTEIN"/>
    <property type="match status" value="1"/>
</dbReference>
<dbReference type="EMBL" id="CP118166">
    <property type="protein sequence ID" value="WDI31253.1"/>
    <property type="molecule type" value="Genomic_DNA"/>
</dbReference>
<feature type="signal peptide" evidence="5">
    <location>
        <begin position="1"/>
        <end position="25"/>
    </location>
</feature>
<comment type="subcellular location">
    <subcellularLocation>
        <location evidence="1 4">Cell outer membrane</location>
    </subcellularLocation>
</comment>
<gene>
    <name evidence="8" type="ORF">PUV54_14980</name>
</gene>
<evidence type="ECO:0000256" key="4">
    <source>
        <dbReference type="RuleBase" id="RU003357"/>
    </source>
</evidence>
<dbReference type="InterPro" id="IPR000531">
    <property type="entry name" value="Beta-barrel_TonB"/>
</dbReference>
<reference evidence="8" key="1">
    <citation type="submission" date="2023-02" db="EMBL/GenBank/DDBJ databases">
        <title>Genome sequence of Hyphococcus flavus.</title>
        <authorList>
            <person name="Rong J.-C."/>
            <person name="Zhao Q."/>
            <person name="Yi M."/>
            <person name="Wu J.-Y."/>
        </authorList>
    </citation>
    <scope>NUCLEOTIDE SEQUENCE</scope>
    <source>
        <strain evidence="8">MCCC 1K03223</strain>
    </source>
</reference>
<dbReference type="AlphaFoldDB" id="A0AAE9ZB44"/>
<evidence type="ECO:0000313" key="8">
    <source>
        <dbReference type="EMBL" id="WDI31253.1"/>
    </source>
</evidence>
<evidence type="ECO:0000256" key="2">
    <source>
        <dbReference type="ARBA" id="ARBA00023136"/>
    </source>
</evidence>
<evidence type="ECO:0000259" key="7">
    <source>
        <dbReference type="Pfam" id="PF07715"/>
    </source>
</evidence>
<keyword evidence="3" id="KW-0998">Cell outer membrane</keyword>
<dbReference type="Gene3D" id="2.170.130.10">
    <property type="entry name" value="TonB-dependent receptor, plug domain"/>
    <property type="match status" value="1"/>
</dbReference>
<evidence type="ECO:0000259" key="6">
    <source>
        <dbReference type="Pfam" id="PF00593"/>
    </source>
</evidence>
<dbReference type="Proteomes" id="UP001214043">
    <property type="component" value="Chromosome"/>
</dbReference>
<evidence type="ECO:0000256" key="5">
    <source>
        <dbReference type="SAM" id="SignalP"/>
    </source>
</evidence>
<dbReference type="InterPro" id="IPR037066">
    <property type="entry name" value="Plug_dom_sf"/>
</dbReference>
<feature type="domain" description="TonB-dependent receptor-like beta-barrel" evidence="6">
    <location>
        <begin position="419"/>
        <end position="849"/>
    </location>
</feature>
<organism evidence="8 9">
    <name type="scientific">Hyphococcus flavus</name>
    <dbReference type="NCBI Taxonomy" id="1866326"/>
    <lineage>
        <taxon>Bacteria</taxon>
        <taxon>Pseudomonadati</taxon>
        <taxon>Pseudomonadota</taxon>
        <taxon>Alphaproteobacteria</taxon>
        <taxon>Parvularculales</taxon>
        <taxon>Parvularculaceae</taxon>
        <taxon>Hyphococcus</taxon>
    </lineage>
</organism>
<dbReference type="KEGG" id="hfl:PUV54_14980"/>
<dbReference type="SUPFAM" id="SSF56935">
    <property type="entry name" value="Porins"/>
    <property type="match status" value="1"/>
</dbReference>
<feature type="chain" id="PRO_5041919362" evidence="5">
    <location>
        <begin position="26"/>
        <end position="887"/>
    </location>
</feature>
<dbReference type="Gene3D" id="2.40.170.20">
    <property type="entry name" value="TonB-dependent receptor, beta-barrel domain"/>
    <property type="match status" value="1"/>
</dbReference>
<dbReference type="Pfam" id="PF00593">
    <property type="entry name" value="TonB_dep_Rec_b-barrel"/>
    <property type="match status" value="1"/>
</dbReference>